<evidence type="ECO:0000313" key="2">
    <source>
        <dbReference type="Proteomes" id="UP000680750"/>
    </source>
</evidence>
<sequence length="281" mass="30050">MAGSHRRLTSVPGVPGSWSFGRNLEQIRQTWRRESIASGWSRPHDWWVPEVDVLAAALSRASTTFAPGLGRPPLDAAGRIGAAVPACAGLGQARAEAGVGLAEALDDLAALYRTLPVGAPPLPAVRAFVESWADVWLRVVADAGCVDPLTELASRGYLRARLTELYRAAEQTAERVPDRYRLVVVTLEAADQPEGRPGWRLLLRRVAVAEALREAFPGGETLAAVAPDRAVAIVDRRLPDPVNRLREVLAGRPGVAPARVTTAALPERVVGLAELLAELGE</sequence>
<dbReference type="EMBL" id="AP023354">
    <property type="protein sequence ID" value="BCJ28364.1"/>
    <property type="molecule type" value="Genomic_DNA"/>
</dbReference>
<name>A0A810KZ21_9ACTN</name>
<proteinExistence type="predicted"/>
<dbReference type="OrthoDB" id="4936366at2"/>
<dbReference type="RefSeq" id="WP_157034768.1">
    <property type="nucleotide sequence ID" value="NZ_AP023354.1"/>
</dbReference>
<reference evidence="1" key="1">
    <citation type="submission" date="2020-08" db="EMBL/GenBank/DDBJ databases">
        <title>Whole genome shotgun sequence of Actinocatenispora sera NBRC 101916.</title>
        <authorList>
            <person name="Komaki H."/>
            <person name="Tamura T."/>
        </authorList>
    </citation>
    <scope>NUCLEOTIDE SEQUENCE</scope>
    <source>
        <strain evidence="1">NBRC 101916</strain>
    </source>
</reference>
<dbReference type="KEGG" id="aser:Asera_24720"/>
<accession>A0A810KZ21</accession>
<dbReference type="AlphaFoldDB" id="A0A810KZ21"/>
<protein>
    <submittedName>
        <fullName evidence="1">Uncharacterized protein</fullName>
    </submittedName>
</protein>
<gene>
    <name evidence="1" type="ORF">Asera_24720</name>
</gene>
<keyword evidence="2" id="KW-1185">Reference proteome</keyword>
<dbReference type="Proteomes" id="UP000680750">
    <property type="component" value="Chromosome"/>
</dbReference>
<evidence type="ECO:0000313" key="1">
    <source>
        <dbReference type="EMBL" id="BCJ28364.1"/>
    </source>
</evidence>
<organism evidence="1 2">
    <name type="scientific">Actinocatenispora sera</name>
    <dbReference type="NCBI Taxonomy" id="390989"/>
    <lineage>
        <taxon>Bacteria</taxon>
        <taxon>Bacillati</taxon>
        <taxon>Actinomycetota</taxon>
        <taxon>Actinomycetes</taxon>
        <taxon>Micromonosporales</taxon>
        <taxon>Micromonosporaceae</taxon>
        <taxon>Actinocatenispora</taxon>
    </lineage>
</organism>